<comment type="caution">
    <text evidence="1">The sequence shown here is derived from an EMBL/GenBank/DDBJ whole genome shotgun (WGS) entry which is preliminary data.</text>
</comment>
<keyword evidence="2" id="KW-1185">Reference proteome</keyword>
<proteinExistence type="predicted"/>
<protein>
    <recommendedName>
        <fullName evidence="3">YneQ</fullName>
    </recommendedName>
</protein>
<sequence>MAFGISRKELTAWKQKVKAGEVAFLTHFWLDDRFPDCNTVTKAGCIDIQKLVLWGKNYDLPPEWIDQKDGLPHFDLFGEKQKYILEQEGEWQQIERFQL</sequence>
<reference evidence="2" key="1">
    <citation type="submission" date="2015-07" db="EMBL/GenBank/DDBJ databases">
        <title>Fjat-10053 dsm26.</title>
        <authorList>
            <person name="Liu B."/>
            <person name="Wang J."/>
            <person name="Zhu Y."/>
            <person name="Liu G."/>
            <person name="Chen Q."/>
            <person name="Chen Z."/>
            <person name="Lan J."/>
            <person name="Che J."/>
            <person name="Ge C."/>
            <person name="Shi H."/>
            <person name="Pan Z."/>
            <person name="Liu X."/>
        </authorList>
    </citation>
    <scope>NUCLEOTIDE SEQUENCE [LARGE SCALE GENOMIC DNA]</scope>
    <source>
        <strain evidence="2">DSM 26</strain>
    </source>
</reference>
<dbReference type="GeneID" id="66870577"/>
<dbReference type="OrthoDB" id="2361368at2"/>
<dbReference type="Proteomes" id="UP000036780">
    <property type="component" value="Unassembled WGS sequence"/>
</dbReference>
<dbReference type="AlphaFoldDB" id="A0A0L0QNS0"/>
<dbReference type="EMBL" id="LGTO01000007">
    <property type="protein sequence ID" value="KNE20280.1"/>
    <property type="molecule type" value="Genomic_DNA"/>
</dbReference>
<evidence type="ECO:0000313" key="2">
    <source>
        <dbReference type="Proteomes" id="UP000036780"/>
    </source>
</evidence>
<dbReference type="RefSeq" id="WP_050352851.1">
    <property type="nucleotide sequence ID" value="NZ_BOSN01000001.1"/>
</dbReference>
<organism evidence="1 2">
    <name type="scientific">Virgibacillus pantothenticus</name>
    <dbReference type="NCBI Taxonomy" id="1473"/>
    <lineage>
        <taxon>Bacteria</taxon>
        <taxon>Bacillati</taxon>
        <taxon>Bacillota</taxon>
        <taxon>Bacilli</taxon>
        <taxon>Bacillales</taxon>
        <taxon>Bacillaceae</taxon>
        <taxon>Virgibacillus</taxon>
    </lineage>
</organism>
<accession>A0A0L0QNS0</accession>
<gene>
    <name evidence="1" type="ORF">AFK71_18010</name>
</gene>
<evidence type="ECO:0008006" key="3">
    <source>
        <dbReference type="Google" id="ProtNLM"/>
    </source>
</evidence>
<evidence type="ECO:0000313" key="1">
    <source>
        <dbReference type="EMBL" id="KNE20280.1"/>
    </source>
</evidence>
<name>A0A0L0QNS0_VIRPA</name>
<dbReference type="PATRIC" id="fig|1473.5.peg.2329"/>